<evidence type="ECO:0000313" key="2">
    <source>
        <dbReference type="Proteomes" id="UP000069272"/>
    </source>
</evidence>
<sequence length="460" mass="51263">MSATMDGSTNLLECVRYVVSPNAETFLSFVTQHKTALIDSVQLLPKAEATEEVELALTFMQHYMHLEDDGVVDKPTAKHRMLIDRRKSLFEILLDLHSAMRATCVGFALYFYGENAITSKAIELLQQFPAFSETRNEQLTLTGPIPALHLAYCTMIVFDSCDLESASDRLAFAWATNDAPWAIRNVLVQETVKDELLQLVRLKLKPYSEEQKQYLKQPLEKALAEAKNLGAQLIQNPTDEGAIKPTLALLPGVQYLLPESANALPHHQPSPIVTISVFRTAKEAVTLANAANGGSVSLWTEEISLTFEVAYGLQCGTVWINSYAELNPKCPYTFRKEDYTYGSDYAVCEKKTKKVFAATAAEPSNSTDRNQAAIKSLGTYVPDTRSYRGSMVLVEKGIHYETICSPVDLKVYGEGHRLAIVGNFWDTFVSLDVIDRRMVLDTVHNQRKVICIPFGVTFAN</sequence>
<dbReference type="VEuPathDB" id="VectorBase:AALB008112"/>
<organism evidence="1 2">
    <name type="scientific">Anopheles albimanus</name>
    <name type="common">New world malaria mosquito</name>
    <dbReference type="NCBI Taxonomy" id="7167"/>
    <lineage>
        <taxon>Eukaryota</taxon>
        <taxon>Metazoa</taxon>
        <taxon>Ecdysozoa</taxon>
        <taxon>Arthropoda</taxon>
        <taxon>Hexapoda</taxon>
        <taxon>Insecta</taxon>
        <taxon>Pterygota</taxon>
        <taxon>Neoptera</taxon>
        <taxon>Endopterygota</taxon>
        <taxon>Diptera</taxon>
        <taxon>Nematocera</taxon>
        <taxon>Culicoidea</taxon>
        <taxon>Culicidae</taxon>
        <taxon>Anophelinae</taxon>
        <taxon>Anopheles</taxon>
    </lineage>
</organism>
<dbReference type="KEGG" id="aali:118456563"/>
<dbReference type="InterPro" id="IPR016161">
    <property type="entry name" value="Ald_DH/histidinol_DH"/>
</dbReference>
<dbReference type="SUPFAM" id="SSF53720">
    <property type="entry name" value="ALDH-like"/>
    <property type="match status" value="1"/>
</dbReference>
<evidence type="ECO:0008006" key="3">
    <source>
        <dbReference type="Google" id="ProtNLM"/>
    </source>
</evidence>
<name>A0A182FNJ9_ANOAL</name>
<dbReference type="RefSeq" id="XP_035773325.1">
    <property type="nucleotide sequence ID" value="XM_035917432.1"/>
</dbReference>
<dbReference type="Proteomes" id="UP000069272">
    <property type="component" value="Chromosome 2R"/>
</dbReference>
<dbReference type="InterPro" id="IPR016163">
    <property type="entry name" value="Ald_DH_C"/>
</dbReference>
<dbReference type="VEuPathDB" id="VectorBase:AALB20_027940"/>
<dbReference type="PANTHER" id="PTHR21644">
    <property type="entry name" value="AT02555P-RELATED"/>
    <property type="match status" value="1"/>
</dbReference>
<dbReference type="GO" id="GO:0016620">
    <property type="term" value="F:oxidoreductase activity, acting on the aldehyde or oxo group of donors, NAD or NADP as acceptor"/>
    <property type="evidence" value="ECO:0007669"/>
    <property type="project" value="InterPro"/>
</dbReference>
<dbReference type="InterPro" id="IPR009961">
    <property type="entry name" value="DUF1487"/>
</dbReference>
<reference evidence="1" key="2">
    <citation type="submission" date="2022-08" db="UniProtKB">
        <authorList>
            <consortium name="EnsemblMetazoa"/>
        </authorList>
    </citation>
    <scope>IDENTIFICATION</scope>
    <source>
        <strain evidence="1">STECLA/ALBI9_A</strain>
    </source>
</reference>
<dbReference type="PANTHER" id="PTHR21644:SF0">
    <property type="entry name" value="AT02555P-RELATED"/>
    <property type="match status" value="1"/>
</dbReference>
<proteinExistence type="predicted"/>
<evidence type="ECO:0000313" key="1">
    <source>
        <dbReference type="EnsemblMetazoa" id="AALB008112-PA"/>
    </source>
</evidence>
<protein>
    <recommendedName>
        <fullName evidence="3">Aldehyde dehydrogenase domain-containing protein</fullName>
    </recommendedName>
</protein>
<dbReference type="STRING" id="7167.A0A182FNJ9"/>
<dbReference type="Pfam" id="PF07368">
    <property type="entry name" value="DUF1487"/>
    <property type="match status" value="1"/>
</dbReference>
<dbReference type="GeneID" id="118456563"/>
<dbReference type="Gene3D" id="3.40.309.10">
    <property type="entry name" value="Aldehyde Dehydrogenase, Chain A, domain 2"/>
    <property type="match status" value="1"/>
</dbReference>
<dbReference type="EnsemblMetazoa" id="AALB008112-RA">
    <property type="protein sequence ID" value="AALB008112-PA"/>
    <property type="gene ID" value="AALB008112"/>
</dbReference>
<accession>A0A182FNJ9</accession>
<keyword evidence="2" id="KW-1185">Reference proteome</keyword>
<dbReference type="AlphaFoldDB" id="A0A182FNJ9"/>
<dbReference type="OrthoDB" id="310895at2759"/>
<reference evidence="1 2" key="1">
    <citation type="journal article" date="2017" name="G3 (Bethesda)">
        <title>The Physical Genome Mapping of Anopheles albimanus Corrected Scaffold Misassemblies and Identified Interarm Rearrangements in Genus Anopheles.</title>
        <authorList>
            <person name="Artemov G.N."/>
            <person name="Peery A.N."/>
            <person name="Jiang X."/>
            <person name="Tu Z."/>
            <person name="Stegniy V.N."/>
            <person name="Sharakhova M.V."/>
            <person name="Sharakhov I.V."/>
        </authorList>
    </citation>
    <scope>NUCLEOTIDE SEQUENCE [LARGE SCALE GENOMIC DNA]</scope>
    <source>
        <strain evidence="1 2">ALBI9_A</strain>
    </source>
</reference>